<dbReference type="InterPro" id="IPR002491">
    <property type="entry name" value="ABC_transptr_periplasmic_BD"/>
</dbReference>
<dbReference type="GO" id="GO:0000160">
    <property type="term" value="P:phosphorelay signal transduction system"/>
    <property type="evidence" value="ECO:0007669"/>
    <property type="project" value="InterPro"/>
</dbReference>
<sequence length="70" mass="7606">MVSIFLAEDQQMLNSALAMLLDLEDDFSVVGTETDGQAALEKVIMLKPDVAILDIEMPGLSGLEIAKQLR</sequence>
<evidence type="ECO:0000256" key="1">
    <source>
        <dbReference type="PROSITE-ProRule" id="PRU00169"/>
    </source>
</evidence>
<comment type="caution">
    <text evidence="4">The sequence shown here is derived from an EMBL/GenBank/DDBJ whole genome shotgun (WGS) entry which is preliminary data.</text>
</comment>
<accession>A0A6A8LRJ0</accession>
<dbReference type="SUPFAM" id="SSF52172">
    <property type="entry name" value="CheY-like"/>
    <property type="match status" value="1"/>
</dbReference>
<dbReference type="PANTHER" id="PTHR42872:SF3">
    <property type="entry name" value="PROTEIN-GLUTAMATE METHYLESTERASE_PROTEIN-GLUTAMINE GLUTAMINASE 1"/>
    <property type="match status" value="1"/>
</dbReference>
<evidence type="ECO:0000259" key="3">
    <source>
        <dbReference type="PROSITE" id="PS50983"/>
    </source>
</evidence>
<dbReference type="Pfam" id="PF00072">
    <property type="entry name" value="Response_reg"/>
    <property type="match status" value="1"/>
</dbReference>
<dbReference type="AlphaFoldDB" id="A0A6A8LRJ0"/>
<gene>
    <name evidence="5" type="ORF">GKC33_03340</name>
    <name evidence="4" type="ORF">GKC34_11240</name>
</gene>
<keyword evidence="1" id="KW-0597">Phosphoprotein</keyword>
<evidence type="ECO:0000313" key="4">
    <source>
        <dbReference type="EMBL" id="MSE06324.1"/>
    </source>
</evidence>
<feature type="modified residue" description="4-aspartylphosphate" evidence="1">
    <location>
        <position position="54"/>
    </location>
</feature>
<feature type="domain" description="Response regulatory" evidence="2">
    <location>
        <begin position="3"/>
        <end position="70"/>
    </location>
</feature>
<name>A0A6A8LRJ0_9LACO</name>
<dbReference type="PROSITE" id="PS50983">
    <property type="entry name" value="FE_B12_PBP"/>
    <property type="match status" value="1"/>
</dbReference>
<dbReference type="Proteomes" id="UP000437575">
    <property type="component" value="Unassembled WGS sequence"/>
</dbReference>
<dbReference type="InterPro" id="IPR011006">
    <property type="entry name" value="CheY-like_superfamily"/>
</dbReference>
<evidence type="ECO:0000313" key="6">
    <source>
        <dbReference type="Proteomes" id="UP000437575"/>
    </source>
</evidence>
<dbReference type="PROSITE" id="PS50110">
    <property type="entry name" value="RESPONSE_REGULATORY"/>
    <property type="match status" value="1"/>
</dbReference>
<evidence type="ECO:0000313" key="7">
    <source>
        <dbReference type="Proteomes" id="UP000467635"/>
    </source>
</evidence>
<dbReference type="Gene3D" id="3.40.50.2300">
    <property type="match status" value="1"/>
</dbReference>
<protein>
    <submittedName>
        <fullName evidence="4">Response regulator</fullName>
    </submittedName>
</protein>
<feature type="domain" description="Fe/B12 periplasmic-binding" evidence="3">
    <location>
        <begin position="1"/>
        <end position="70"/>
    </location>
</feature>
<feature type="non-terminal residue" evidence="4">
    <location>
        <position position="70"/>
    </location>
</feature>
<dbReference type="EMBL" id="WKKX01000085">
    <property type="protein sequence ID" value="MSE07778.1"/>
    <property type="molecule type" value="Genomic_DNA"/>
</dbReference>
<reference evidence="6 7" key="1">
    <citation type="submission" date="2019-11" db="EMBL/GenBank/DDBJ databases">
        <title>Draft Genome Sequence of Plant Growth-Promoting Rhizosphere-Associated Bacteria.</title>
        <authorList>
            <person name="Vasilyev I.Y."/>
            <person name="Radchenko V."/>
            <person name="Ilnitskaya E.V."/>
        </authorList>
    </citation>
    <scope>NUCLEOTIDE SEQUENCE [LARGE SCALE GENOMIC DNA]</scope>
    <source>
        <strain evidence="5 7">VRA_01-1sq_f</strain>
        <strain evidence="4 6">VRA_1sq_f</strain>
    </source>
</reference>
<dbReference type="Proteomes" id="UP000467635">
    <property type="component" value="Unassembled WGS sequence"/>
</dbReference>
<proteinExistence type="predicted"/>
<dbReference type="PANTHER" id="PTHR42872">
    <property type="entry name" value="PROTEIN-GLUTAMATE METHYLESTERASE/PROTEIN-GLUTAMINE GLUTAMINASE"/>
    <property type="match status" value="1"/>
</dbReference>
<dbReference type="EMBL" id="WKKZ01000800">
    <property type="protein sequence ID" value="MSE06324.1"/>
    <property type="molecule type" value="Genomic_DNA"/>
</dbReference>
<organism evidence="4 6">
    <name type="scientific">Ligilactobacillus salivarius</name>
    <dbReference type="NCBI Taxonomy" id="1624"/>
    <lineage>
        <taxon>Bacteria</taxon>
        <taxon>Bacillati</taxon>
        <taxon>Bacillota</taxon>
        <taxon>Bacilli</taxon>
        <taxon>Lactobacillales</taxon>
        <taxon>Lactobacillaceae</taxon>
        <taxon>Ligilactobacillus</taxon>
    </lineage>
</organism>
<dbReference type="InterPro" id="IPR001789">
    <property type="entry name" value="Sig_transdc_resp-reg_receiver"/>
</dbReference>
<evidence type="ECO:0000259" key="2">
    <source>
        <dbReference type="PROSITE" id="PS50110"/>
    </source>
</evidence>
<evidence type="ECO:0000313" key="5">
    <source>
        <dbReference type="EMBL" id="MSE07778.1"/>
    </source>
</evidence>